<feature type="transmembrane region" description="Helical" evidence="8">
    <location>
        <begin position="62"/>
        <end position="83"/>
    </location>
</feature>
<evidence type="ECO:0000313" key="11">
    <source>
        <dbReference type="Proteomes" id="UP000320762"/>
    </source>
</evidence>
<evidence type="ECO:0000256" key="1">
    <source>
        <dbReference type="ARBA" id="ARBA00004141"/>
    </source>
</evidence>
<dbReference type="GO" id="GO:0006629">
    <property type="term" value="P:lipid metabolic process"/>
    <property type="evidence" value="ECO:0007669"/>
    <property type="project" value="InterPro"/>
</dbReference>
<dbReference type="AlphaFoldDB" id="A0A550CXJ1"/>
<evidence type="ECO:0000256" key="2">
    <source>
        <dbReference type="ARBA" id="ARBA00005179"/>
    </source>
</evidence>
<accession>A0A550CXJ1</accession>
<dbReference type="GO" id="GO:0008374">
    <property type="term" value="F:O-acyltransferase activity"/>
    <property type="evidence" value="ECO:0007669"/>
    <property type="project" value="InterPro"/>
</dbReference>
<dbReference type="InterPro" id="IPR032805">
    <property type="entry name" value="Wax_synthase_dom"/>
</dbReference>
<evidence type="ECO:0000313" key="10">
    <source>
        <dbReference type="EMBL" id="TRM69512.1"/>
    </source>
</evidence>
<feature type="transmembrane region" description="Helical" evidence="8">
    <location>
        <begin position="185"/>
        <end position="201"/>
    </location>
</feature>
<name>A0A550CXJ1_9AGAR</name>
<proteinExistence type="inferred from homology"/>
<gene>
    <name evidence="10" type="ORF">BD626DRAFT_392796</name>
</gene>
<evidence type="ECO:0000256" key="3">
    <source>
        <dbReference type="ARBA" id="ARBA00007282"/>
    </source>
</evidence>
<keyword evidence="5 8" id="KW-0812">Transmembrane</keyword>
<comment type="subcellular location">
    <subcellularLocation>
        <location evidence="1">Membrane</location>
        <topology evidence="1">Multi-pass membrane protein</topology>
    </subcellularLocation>
</comment>
<feature type="transmembrane region" description="Helical" evidence="8">
    <location>
        <begin position="147"/>
        <end position="165"/>
    </location>
</feature>
<dbReference type="STRING" id="97359.A0A550CXJ1"/>
<evidence type="ECO:0000256" key="8">
    <source>
        <dbReference type="SAM" id="Phobius"/>
    </source>
</evidence>
<keyword evidence="7 8" id="KW-0472">Membrane</keyword>
<feature type="domain" description="Wax synthase" evidence="9">
    <location>
        <begin position="224"/>
        <end position="307"/>
    </location>
</feature>
<reference evidence="10 11" key="1">
    <citation type="journal article" date="2019" name="New Phytol.">
        <title>Comparative genomics reveals unique wood-decay strategies and fruiting body development in the Schizophyllaceae.</title>
        <authorList>
            <person name="Almasi E."/>
            <person name="Sahu N."/>
            <person name="Krizsan K."/>
            <person name="Balint B."/>
            <person name="Kovacs G.M."/>
            <person name="Kiss B."/>
            <person name="Cseklye J."/>
            <person name="Drula E."/>
            <person name="Henrissat B."/>
            <person name="Nagy I."/>
            <person name="Chovatia M."/>
            <person name="Adam C."/>
            <person name="LaButti K."/>
            <person name="Lipzen A."/>
            <person name="Riley R."/>
            <person name="Grigoriev I.V."/>
            <person name="Nagy L.G."/>
        </authorList>
    </citation>
    <scope>NUCLEOTIDE SEQUENCE [LARGE SCALE GENOMIC DNA]</scope>
    <source>
        <strain evidence="10 11">NL-1724</strain>
    </source>
</reference>
<sequence>MTDRIHDPSSFFASALCMLVPIPFVVATRPPLAVRILVFAAQLYISIRAVTTLTLGNPAIDYQGASIGFGWSAFTALHFYFLVDPLHDGTRHREDMQLAKDKPFGKRLWWATCLLFSNRGIGWTTAIPHLPQMPHYRSGKEFALARLRDAVFFFFVTDLAGTYFAQNPITSYRAGERLPISSQGLLFQCITVAITVCHFWANSQMSYSIISVIAVACGSEPRDWPPMWGDLLETYTLRKVWGRVWHQLMRRYVASTGKAVVHLLGVQRGTNASSYIQLYVGFLASGLTHTWGDRQIDVTVGDSVPFFMLQAIAITFEDGVIALAKKAGMKENAATWAVGRLWAATVLLATLPMLVRPALATGQPVDSGLPFSAVAALWSAAGLEGKIDFQWPEPSVL</sequence>
<keyword evidence="6 8" id="KW-1133">Transmembrane helix</keyword>
<keyword evidence="4 10" id="KW-0808">Transferase</keyword>
<dbReference type="PANTHER" id="PTHR31595:SF57">
    <property type="entry name" value="OS04G0481900 PROTEIN"/>
    <property type="match status" value="1"/>
</dbReference>
<comment type="caution">
    <text evidence="10">The sequence shown here is derived from an EMBL/GenBank/DDBJ whole genome shotgun (WGS) entry which is preliminary data.</text>
</comment>
<feature type="transmembrane region" description="Helical" evidence="8">
    <location>
        <begin position="9"/>
        <end position="26"/>
    </location>
</feature>
<evidence type="ECO:0000256" key="5">
    <source>
        <dbReference type="ARBA" id="ARBA00022692"/>
    </source>
</evidence>
<dbReference type="Pfam" id="PF13813">
    <property type="entry name" value="MBOAT_2"/>
    <property type="match status" value="1"/>
</dbReference>
<feature type="transmembrane region" description="Helical" evidence="8">
    <location>
        <begin position="32"/>
        <end position="50"/>
    </location>
</feature>
<dbReference type="EMBL" id="VDMD01000001">
    <property type="protein sequence ID" value="TRM69512.1"/>
    <property type="molecule type" value="Genomic_DNA"/>
</dbReference>
<dbReference type="OrthoDB" id="1077582at2759"/>
<evidence type="ECO:0000256" key="6">
    <source>
        <dbReference type="ARBA" id="ARBA00022989"/>
    </source>
</evidence>
<evidence type="ECO:0000256" key="4">
    <source>
        <dbReference type="ARBA" id="ARBA00022679"/>
    </source>
</evidence>
<dbReference type="PANTHER" id="PTHR31595">
    <property type="entry name" value="LONG-CHAIN-ALCOHOL O-FATTY-ACYLTRANSFERASE 3-RELATED"/>
    <property type="match status" value="1"/>
</dbReference>
<evidence type="ECO:0000259" key="9">
    <source>
        <dbReference type="Pfam" id="PF13813"/>
    </source>
</evidence>
<organism evidence="10 11">
    <name type="scientific">Schizophyllum amplum</name>
    <dbReference type="NCBI Taxonomy" id="97359"/>
    <lineage>
        <taxon>Eukaryota</taxon>
        <taxon>Fungi</taxon>
        <taxon>Dikarya</taxon>
        <taxon>Basidiomycota</taxon>
        <taxon>Agaricomycotina</taxon>
        <taxon>Agaricomycetes</taxon>
        <taxon>Agaricomycetidae</taxon>
        <taxon>Agaricales</taxon>
        <taxon>Schizophyllaceae</taxon>
        <taxon>Schizophyllum</taxon>
    </lineage>
</organism>
<keyword evidence="11" id="KW-1185">Reference proteome</keyword>
<comment type="similarity">
    <text evidence="3">Belongs to the wax synthase family.</text>
</comment>
<dbReference type="GO" id="GO:0016020">
    <property type="term" value="C:membrane"/>
    <property type="evidence" value="ECO:0007669"/>
    <property type="project" value="UniProtKB-SubCell"/>
</dbReference>
<comment type="pathway">
    <text evidence="2">Secondary metabolite biosynthesis.</text>
</comment>
<protein>
    <submittedName>
        <fullName evidence="10">Membrane bound O-acyl transferase family-domain-containing protein</fullName>
    </submittedName>
</protein>
<dbReference type="InterPro" id="IPR044851">
    <property type="entry name" value="Wax_synthase"/>
</dbReference>
<dbReference type="Proteomes" id="UP000320762">
    <property type="component" value="Unassembled WGS sequence"/>
</dbReference>
<evidence type="ECO:0000256" key="7">
    <source>
        <dbReference type="ARBA" id="ARBA00023136"/>
    </source>
</evidence>